<reference evidence="2" key="4">
    <citation type="journal article" date="2015" name="G3 (Bethesda)">
        <title>Genome sequences of three phytopathogenic species of the Magnaporthaceae family of fungi.</title>
        <authorList>
            <person name="Okagaki L.H."/>
            <person name="Nunes C.C."/>
            <person name="Sailsbery J."/>
            <person name="Clay B."/>
            <person name="Brown D."/>
            <person name="John T."/>
            <person name="Oh Y."/>
            <person name="Young N."/>
            <person name="Fitzgerald M."/>
            <person name="Haas B.J."/>
            <person name="Zeng Q."/>
            <person name="Young S."/>
            <person name="Adiconis X."/>
            <person name="Fan L."/>
            <person name="Levin J.Z."/>
            <person name="Mitchell T.K."/>
            <person name="Okubara P.A."/>
            <person name="Farman M.L."/>
            <person name="Kohn L.M."/>
            <person name="Birren B."/>
            <person name="Ma L.-J."/>
            <person name="Dean R.A."/>
        </authorList>
    </citation>
    <scope>NUCLEOTIDE SEQUENCE</scope>
    <source>
        <strain evidence="2">ATCC 64411 / 73-15</strain>
    </source>
</reference>
<organism evidence="2 3">
    <name type="scientific">Magnaporthiopsis poae (strain ATCC 64411 / 73-15)</name>
    <name type="common">Kentucky bluegrass fungus</name>
    <name type="synonym">Magnaporthe poae</name>
    <dbReference type="NCBI Taxonomy" id="644358"/>
    <lineage>
        <taxon>Eukaryota</taxon>
        <taxon>Fungi</taxon>
        <taxon>Dikarya</taxon>
        <taxon>Ascomycota</taxon>
        <taxon>Pezizomycotina</taxon>
        <taxon>Sordariomycetes</taxon>
        <taxon>Sordariomycetidae</taxon>
        <taxon>Magnaporthales</taxon>
        <taxon>Magnaporthaceae</taxon>
        <taxon>Magnaporthiopsis</taxon>
    </lineage>
</organism>
<dbReference type="EMBL" id="ADBL01002745">
    <property type="status" value="NOT_ANNOTATED_CDS"/>
    <property type="molecule type" value="Genomic_DNA"/>
</dbReference>
<protein>
    <submittedName>
        <fullName evidence="1 2">Uncharacterized protein</fullName>
    </submittedName>
</protein>
<gene>
    <name evidence="1" type="ORF">MAPG_11170</name>
</gene>
<name>A0A0C4EEJ7_MAGP6</name>
<sequence>MTSSSAAAVVENSLELFVGWLTQDGDRLPHWMLMIVPPQSLGHDRNGLGTRYHSKGGPPDGTPYRVAVEPNTNFRERVLNREFICRIAAGDADQVARAANDVPPHWCQKYVVCCLALLEKRRIIPNGHAQALAERA</sequence>
<keyword evidence="3" id="KW-1185">Reference proteome</keyword>
<dbReference type="EnsemblFungi" id="MAPG_11170T0">
    <property type="protein sequence ID" value="MAPG_11170T0"/>
    <property type="gene ID" value="MAPG_11170"/>
</dbReference>
<dbReference type="AlphaFoldDB" id="A0A0C4EEJ7"/>
<evidence type="ECO:0000313" key="2">
    <source>
        <dbReference type="EnsemblFungi" id="MAPG_11170T0"/>
    </source>
</evidence>
<dbReference type="OMA" id="WTIARME"/>
<dbReference type="STRING" id="644358.A0A0C4EEJ7"/>
<reference evidence="3" key="2">
    <citation type="submission" date="2010-05" db="EMBL/GenBank/DDBJ databases">
        <title>The genome sequence of Magnaporthe poae strain ATCC 64411.</title>
        <authorList>
            <person name="Ma L.-J."/>
            <person name="Dead R."/>
            <person name="Young S."/>
            <person name="Zeng Q."/>
            <person name="Koehrsen M."/>
            <person name="Alvarado L."/>
            <person name="Berlin A."/>
            <person name="Chapman S.B."/>
            <person name="Chen Z."/>
            <person name="Freedman E."/>
            <person name="Gellesch M."/>
            <person name="Goldberg J."/>
            <person name="Griggs A."/>
            <person name="Gujja S."/>
            <person name="Heilman E.R."/>
            <person name="Heiman D."/>
            <person name="Hepburn T."/>
            <person name="Howarth C."/>
            <person name="Jen D."/>
            <person name="Larson L."/>
            <person name="Mehta T."/>
            <person name="Neiman D."/>
            <person name="Pearson M."/>
            <person name="Roberts A."/>
            <person name="Saif S."/>
            <person name="Shea T."/>
            <person name="Shenoy N."/>
            <person name="Sisk P."/>
            <person name="Stolte C."/>
            <person name="Sykes S."/>
            <person name="Walk T."/>
            <person name="White J."/>
            <person name="Yandava C."/>
            <person name="Haas B."/>
            <person name="Nusbaum C."/>
            <person name="Birren B."/>
        </authorList>
    </citation>
    <scope>NUCLEOTIDE SEQUENCE [LARGE SCALE GENOMIC DNA]</scope>
    <source>
        <strain evidence="3">ATCC 64411 / 73-15</strain>
    </source>
</reference>
<evidence type="ECO:0000313" key="1">
    <source>
        <dbReference type="EMBL" id="KLU92224.1"/>
    </source>
</evidence>
<dbReference type="OrthoDB" id="4679923at2759"/>
<accession>A0A0C4EEJ7</accession>
<dbReference type="EMBL" id="GL876979">
    <property type="protein sequence ID" value="KLU92224.1"/>
    <property type="molecule type" value="Genomic_DNA"/>
</dbReference>
<proteinExistence type="predicted"/>
<reference evidence="1" key="3">
    <citation type="submission" date="2011-03" db="EMBL/GenBank/DDBJ databases">
        <title>Annotation of Magnaporthe poae ATCC 64411.</title>
        <authorList>
            <person name="Ma L.-J."/>
            <person name="Dead R."/>
            <person name="Young S.K."/>
            <person name="Zeng Q."/>
            <person name="Gargeya S."/>
            <person name="Fitzgerald M."/>
            <person name="Haas B."/>
            <person name="Abouelleil A."/>
            <person name="Alvarado L."/>
            <person name="Arachchi H.M."/>
            <person name="Berlin A."/>
            <person name="Brown A."/>
            <person name="Chapman S.B."/>
            <person name="Chen Z."/>
            <person name="Dunbar C."/>
            <person name="Freedman E."/>
            <person name="Gearin G."/>
            <person name="Gellesch M."/>
            <person name="Goldberg J."/>
            <person name="Griggs A."/>
            <person name="Gujja S."/>
            <person name="Heiman D."/>
            <person name="Howarth C."/>
            <person name="Larson L."/>
            <person name="Lui A."/>
            <person name="MacDonald P.J.P."/>
            <person name="Mehta T."/>
            <person name="Montmayeur A."/>
            <person name="Murphy C."/>
            <person name="Neiman D."/>
            <person name="Pearson M."/>
            <person name="Priest M."/>
            <person name="Roberts A."/>
            <person name="Saif S."/>
            <person name="Shea T."/>
            <person name="Shenoy N."/>
            <person name="Sisk P."/>
            <person name="Stolte C."/>
            <person name="Sykes S."/>
            <person name="Yandava C."/>
            <person name="Wortman J."/>
            <person name="Nusbaum C."/>
            <person name="Birren B."/>
        </authorList>
    </citation>
    <scope>NUCLEOTIDE SEQUENCE</scope>
    <source>
        <strain evidence="1">ATCC 64411</strain>
    </source>
</reference>
<reference evidence="2" key="5">
    <citation type="submission" date="2015-06" db="UniProtKB">
        <authorList>
            <consortium name="EnsemblFungi"/>
        </authorList>
    </citation>
    <scope>IDENTIFICATION</scope>
    <source>
        <strain evidence="2">ATCC 64411</strain>
    </source>
</reference>
<dbReference type="Proteomes" id="UP000011715">
    <property type="component" value="Unassembled WGS sequence"/>
</dbReference>
<reference evidence="1" key="1">
    <citation type="submission" date="2010-05" db="EMBL/GenBank/DDBJ databases">
        <title>The Genome Sequence of Magnaporthe poae strain ATCC 64411.</title>
        <authorList>
            <consortium name="The Broad Institute Genome Sequencing Platform"/>
            <consortium name="Broad Institute Genome Sequencing Center for Infectious Disease"/>
            <person name="Ma L.-J."/>
            <person name="Dead R."/>
            <person name="Young S."/>
            <person name="Zeng Q."/>
            <person name="Koehrsen M."/>
            <person name="Alvarado L."/>
            <person name="Berlin A."/>
            <person name="Chapman S.B."/>
            <person name="Chen Z."/>
            <person name="Freedman E."/>
            <person name="Gellesch M."/>
            <person name="Goldberg J."/>
            <person name="Griggs A."/>
            <person name="Gujja S."/>
            <person name="Heilman E.R."/>
            <person name="Heiman D."/>
            <person name="Hepburn T."/>
            <person name="Howarth C."/>
            <person name="Jen D."/>
            <person name="Larson L."/>
            <person name="Mehta T."/>
            <person name="Neiman D."/>
            <person name="Pearson M."/>
            <person name="Roberts A."/>
            <person name="Saif S."/>
            <person name="Shea T."/>
            <person name="Shenoy N."/>
            <person name="Sisk P."/>
            <person name="Stolte C."/>
            <person name="Sykes S."/>
            <person name="Walk T."/>
            <person name="White J."/>
            <person name="Yandava C."/>
            <person name="Haas B."/>
            <person name="Nusbaum C."/>
            <person name="Birren B."/>
        </authorList>
    </citation>
    <scope>NUCLEOTIDE SEQUENCE</scope>
    <source>
        <strain evidence="1">ATCC 64411</strain>
    </source>
</reference>
<dbReference type="VEuPathDB" id="FungiDB:MAPG_11170"/>
<evidence type="ECO:0000313" key="3">
    <source>
        <dbReference type="Proteomes" id="UP000011715"/>
    </source>
</evidence>
<dbReference type="eggNOG" id="ENOG502STPI">
    <property type="taxonomic scope" value="Eukaryota"/>
</dbReference>